<reference evidence="1 2" key="1">
    <citation type="submission" date="2017-01" db="EMBL/GenBank/DDBJ databases">
        <authorList>
            <person name="Varghese N."/>
            <person name="Submissions S."/>
        </authorList>
    </citation>
    <scope>NUCLEOTIDE SEQUENCE [LARGE SCALE GENOMIC DNA]</scope>
    <source>
        <strain evidence="1 2">ATCC 23464</strain>
    </source>
</reference>
<organism evidence="1 2">
    <name type="scientific">Paenibacillus macquariensis</name>
    <dbReference type="NCBI Taxonomy" id="948756"/>
    <lineage>
        <taxon>Bacteria</taxon>
        <taxon>Bacillati</taxon>
        <taxon>Bacillota</taxon>
        <taxon>Bacilli</taxon>
        <taxon>Bacillales</taxon>
        <taxon>Paenibacillaceae</taxon>
        <taxon>Paenibacillus</taxon>
    </lineage>
</organism>
<sequence length="110" mass="12293">MTEYTVVGKYEPFKFGLASIDSIMQNIRIIVSTIVGMCPLDRTLGIDPSMIDQSTLAARALISSNILTAIQEQEPRAIVTEVTFMEEEEFEVQGKLVPIIKFLVNEEVAR</sequence>
<evidence type="ECO:0000313" key="2">
    <source>
        <dbReference type="Proteomes" id="UP000186666"/>
    </source>
</evidence>
<evidence type="ECO:0008006" key="3">
    <source>
        <dbReference type="Google" id="ProtNLM"/>
    </source>
</evidence>
<dbReference type="SUPFAM" id="SSF160719">
    <property type="entry name" value="gpW/gp25-like"/>
    <property type="match status" value="1"/>
</dbReference>
<dbReference type="Proteomes" id="UP000186666">
    <property type="component" value="Unassembled WGS sequence"/>
</dbReference>
<comment type="caution">
    <text evidence="1">The sequence shown here is derived from an EMBL/GenBank/DDBJ whole genome shotgun (WGS) entry which is preliminary data.</text>
</comment>
<accession>A0ABY1K715</accession>
<protein>
    <recommendedName>
        <fullName evidence="3">IraD/Gp25-like domain-containing protein</fullName>
    </recommendedName>
</protein>
<gene>
    <name evidence="1" type="ORF">SAMN05421578_111158</name>
</gene>
<dbReference type="RefSeq" id="WP_068583949.1">
    <property type="nucleotide sequence ID" value="NZ_FTNK01000011.1"/>
</dbReference>
<evidence type="ECO:0000313" key="1">
    <source>
        <dbReference type="EMBL" id="SIR35241.1"/>
    </source>
</evidence>
<name>A0ABY1K715_9BACL</name>
<dbReference type="EMBL" id="FTNK01000011">
    <property type="protein sequence ID" value="SIR35241.1"/>
    <property type="molecule type" value="Genomic_DNA"/>
</dbReference>
<dbReference type="Gene3D" id="3.10.450.40">
    <property type="match status" value="1"/>
</dbReference>
<proteinExistence type="predicted"/>
<keyword evidence="2" id="KW-1185">Reference proteome</keyword>